<dbReference type="PANTHER" id="PTHR46206">
    <property type="entry name" value="CYTOCHROME P450"/>
    <property type="match status" value="1"/>
</dbReference>
<name>A0A9P8AVZ6_9AGAR</name>
<evidence type="ECO:0000313" key="8">
    <source>
        <dbReference type="Proteomes" id="UP000812287"/>
    </source>
</evidence>
<evidence type="ECO:0000256" key="2">
    <source>
        <dbReference type="ARBA" id="ARBA00010617"/>
    </source>
</evidence>
<evidence type="ECO:0000313" key="7">
    <source>
        <dbReference type="EMBL" id="KAG7450048.1"/>
    </source>
</evidence>
<dbReference type="GO" id="GO:0005506">
    <property type="term" value="F:iron ion binding"/>
    <property type="evidence" value="ECO:0007669"/>
    <property type="project" value="InterPro"/>
</dbReference>
<gene>
    <name evidence="7" type="ORF">BT62DRAFT_1073425</name>
</gene>
<evidence type="ECO:0000256" key="6">
    <source>
        <dbReference type="ARBA" id="ARBA00023033"/>
    </source>
</evidence>
<evidence type="ECO:0000256" key="1">
    <source>
        <dbReference type="ARBA" id="ARBA00001971"/>
    </source>
</evidence>
<dbReference type="SUPFAM" id="SSF48264">
    <property type="entry name" value="Cytochrome P450"/>
    <property type="match status" value="1"/>
</dbReference>
<sequence length="348" mass="39273">MDSVLVRPYTLRASGTDRDHCEDRKPTMYSTNIPLFMQDGLENHLAFSRCDWKEAETEPIAEETNDTNTLVADHLMTLSDWFSTGRKSSKRVTDSIQGPLLDKRVIVISENDIRESSLEHLSFMDASSDMSARFSQIILDIILIILSAASADRAHNGPQHRRRPLPYRGLRSLLTRNIGASFVDVPDEVRASLSDNILLTEDWIKVPAFKTVLQIVSESVNRMFTDLPFCRNQDYLKINVNFMTSVVACAKVNNLFPPFLKPIIGSILTPRWRAISKMEKSLGQIIRDWLYAENLNDKDWRGKPNACTQMLVLNMAAIHATSMAFTAALYALERNKLGATLGECFSNA</sequence>
<dbReference type="Gene3D" id="1.10.630.10">
    <property type="entry name" value="Cytochrome P450"/>
    <property type="match status" value="1"/>
</dbReference>
<dbReference type="EMBL" id="MU250527">
    <property type="protein sequence ID" value="KAG7450048.1"/>
    <property type="molecule type" value="Genomic_DNA"/>
</dbReference>
<keyword evidence="6" id="KW-0503">Monooxygenase</keyword>
<dbReference type="RefSeq" id="XP_043043548.1">
    <property type="nucleotide sequence ID" value="XM_043178934.1"/>
</dbReference>
<dbReference type="InterPro" id="IPR036396">
    <property type="entry name" value="Cyt_P450_sf"/>
</dbReference>
<accession>A0A9P8AVZ6</accession>
<dbReference type="GeneID" id="66101228"/>
<reference evidence="7" key="1">
    <citation type="submission" date="2020-11" db="EMBL/GenBank/DDBJ databases">
        <title>Adaptations for nitrogen fixation in a non-lichenized fungal sporocarp promotes dispersal by wood-feeding termites.</title>
        <authorList>
            <consortium name="DOE Joint Genome Institute"/>
            <person name="Koch R.A."/>
            <person name="Yoon G."/>
            <person name="Arayal U."/>
            <person name="Lail K."/>
            <person name="Amirebrahimi M."/>
            <person name="Labutti K."/>
            <person name="Lipzen A."/>
            <person name="Riley R."/>
            <person name="Barry K."/>
            <person name="Henrissat B."/>
            <person name="Grigoriev I.V."/>
            <person name="Herr J.R."/>
            <person name="Aime M.C."/>
        </authorList>
    </citation>
    <scope>NUCLEOTIDE SEQUENCE</scope>
    <source>
        <strain evidence="7">MCA 3950</strain>
    </source>
</reference>
<protein>
    <submittedName>
        <fullName evidence="7">Uncharacterized protein</fullName>
    </submittedName>
</protein>
<evidence type="ECO:0000256" key="5">
    <source>
        <dbReference type="ARBA" id="ARBA00023004"/>
    </source>
</evidence>
<evidence type="ECO:0000256" key="3">
    <source>
        <dbReference type="ARBA" id="ARBA00022723"/>
    </source>
</evidence>
<comment type="similarity">
    <text evidence="2">Belongs to the cytochrome P450 family.</text>
</comment>
<comment type="caution">
    <text evidence="7">The sequence shown here is derived from an EMBL/GenBank/DDBJ whole genome shotgun (WGS) entry which is preliminary data.</text>
</comment>
<keyword evidence="5" id="KW-0408">Iron</keyword>
<dbReference type="Proteomes" id="UP000812287">
    <property type="component" value="Unassembled WGS sequence"/>
</dbReference>
<dbReference type="AlphaFoldDB" id="A0A9P8AVZ6"/>
<proteinExistence type="inferred from homology"/>
<dbReference type="PANTHER" id="PTHR46206:SF1">
    <property type="entry name" value="P450, PUTATIVE (EUROFUNG)-RELATED"/>
    <property type="match status" value="1"/>
</dbReference>
<comment type="cofactor">
    <cofactor evidence="1">
        <name>heme</name>
        <dbReference type="ChEBI" id="CHEBI:30413"/>
    </cofactor>
</comment>
<dbReference type="GO" id="GO:0020037">
    <property type="term" value="F:heme binding"/>
    <property type="evidence" value="ECO:0007669"/>
    <property type="project" value="InterPro"/>
</dbReference>
<organism evidence="7 8">
    <name type="scientific">Guyanagaster necrorhizus</name>
    <dbReference type="NCBI Taxonomy" id="856835"/>
    <lineage>
        <taxon>Eukaryota</taxon>
        <taxon>Fungi</taxon>
        <taxon>Dikarya</taxon>
        <taxon>Basidiomycota</taxon>
        <taxon>Agaricomycotina</taxon>
        <taxon>Agaricomycetes</taxon>
        <taxon>Agaricomycetidae</taxon>
        <taxon>Agaricales</taxon>
        <taxon>Marasmiineae</taxon>
        <taxon>Physalacriaceae</taxon>
        <taxon>Guyanagaster</taxon>
    </lineage>
</organism>
<keyword evidence="3" id="KW-0479">Metal-binding</keyword>
<keyword evidence="4" id="KW-0560">Oxidoreductase</keyword>
<dbReference type="GO" id="GO:0016705">
    <property type="term" value="F:oxidoreductase activity, acting on paired donors, with incorporation or reduction of molecular oxygen"/>
    <property type="evidence" value="ECO:0007669"/>
    <property type="project" value="InterPro"/>
</dbReference>
<dbReference type="OrthoDB" id="1844152at2759"/>
<keyword evidence="8" id="KW-1185">Reference proteome</keyword>
<evidence type="ECO:0000256" key="4">
    <source>
        <dbReference type="ARBA" id="ARBA00023002"/>
    </source>
</evidence>
<dbReference type="GO" id="GO:0004497">
    <property type="term" value="F:monooxygenase activity"/>
    <property type="evidence" value="ECO:0007669"/>
    <property type="project" value="UniProtKB-KW"/>
</dbReference>